<dbReference type="SMART" id="SM01312">
    <property type="entry name" value="RTC4"/>
    <property type="match status" value="1"/>
</dbReference>
<keyword evidence="1" id="KW-0233">DNA recombination</keyword>
<feature type="compositionally biased region" description="Basic and acidic residues" evidence="2">
    <location>
        <begin position="19"/>
        <end position="40"/>
    </location>
</feature>
<feature type="region of interest" description="Disordered" evidence="2">
    <location>
        <begin position="1"/>
        <end position="40"/>
    </location>
</feature>
<feature type="compositionally biased region" description="Basic and acidic residues" evidence="2">
    <location>
        <begin position="1"/>
        <end position="11"/>
    </location>
</feature>
<dbReference type="InterPro" id="IPR021842">
    <property type="entry name" value="DUF3435"/>
</dbReference>
<dbReference type="Pfam" id="PF11917">
    <property type="entry name" value="DUF3435"/>
    <property type="match status" value="1"/>
</dbReference>
<evidence type="ECO:0000313" key="4">
    <source>
        <dbReference type="EMBL" id="QKX60504.1"/>
    </source>
</evidence>
<dbReference type="GO" id="GO:0003677">
    <property type="term" value="F:DNA binding"/>
    <property type="evidence" value="ECO:0007669"/>
    <property type="project" value="InterPro"/>
</dbReference>
<dbReference type="EMBL" id="CP055901">
    <property type="protein sequence ID" value="QKX60504.1"/>
    <property type="molecule type" value="Genomic_DNA"/>
</dbReference>
<feature type="compositionally biased region" description="Basic residues" evidence="2">
    <location>
        <begin position="773"/>
        <end position="782"/>
    </location>
</feature>
<proteinExistence type="predicted"/>
<sequence>MGRKLTEEERQKRRTARAFNDDKTAISSDPAHRKPEEGTARRYKRQWEEWLTYCRTHPGTKVEDLNDHQTAKHYIEWVAKGIQPQCPEDDDPSVGSVMLAWKDTSAMYLREKHTRLQAGMTKSILNYIQDILVDKVPLRTTRRQRKYLTTEHFKVLLSQLWGKDWYEFEYPIYRHYLSALLKLLMFSSGRIGEYVESNSRRASGRGMYRADILFLVAQNGKGRPEIFSRAKRDPKGQTRQKHRHPRCAVYEDIGEMPLYLNPVMDLVIIALAQDAFRDFTSVDEIFALRPNEGLPYQLALTEPNRPFFEKMSRGGPTGEILTADWLFTELKKLCSRAGYPRHFTGHDIRAEALVKADQHGYSVDERMTFAAHTNPRTFFESYASPTSTVDGVQNIFENLTRRTDHLDIFRGWSLPRHPRLWQALPAKLQFDLAYSPEALAIDNELAALGELIRKTAPWTQCSEYKTRRQNMYRKRHQLVITTLKTWQASLLDAVPGRELEGASADHHWTVFDRSSHLVPERRRLSSSLFLEVAPRTPEARTAWQDMEALARRRTPVVDIPGLEARGNCCPVTACAKPLEKMSTRERWRHVFGCGRKDRQRRHGFAQFCWLGCARWFTAEADWEEHCQGHLDADDWPVQWGLLIFEKSLAVPGTCPWCRLDTTKSAATRLRQFWDQKDFSSHIEAHLVEYQASACIRCPAHETWHCASSTFTSVLDLRCHLQDTHCHLMTGRRTRAAGLADEGPARLTGKGRKRKFSVSTPESFSDTTTAGPRKPGRPHKRRTLNVSIAKPVPSTPAETACRSSVDPPSPHNVSFRTQDQDVRCPVCGDAVDAGFWKALEFDVAAAPVRKQLESCAAHRRTAAQREWLAKGLPIIDWKDLDARLARFHFQVYQILESGNLARFADATERETPQEAWQLTAQCRLSHAGYYGPRGVELLLDHVMSRFRKTISDSAAAARLGTGISPLIVAQVALLPELLSLLVQEDLLVDEEEARRILEETAEMGRLLNPSD</sequence>
<dbReference type="GO" id="GO:0015074">
    <property type="term" value="P:DNA integration"/>
    <property type="evidence" value="ECO:0007669"/>
    <property type="project" value="InterPro"/>
</dbReference>
<accession>A0A7H8R293</accession>
<dbReference type="Pfam" id="PF14474">
    <property type="entry name" value="RTC4"/>
    <property type="match status" value="1"/>
</dbReference>
<dbReference type="PANTHER" id="PTHR37535">
    <property type="entry name" value="FLUG DOMAIN PROTEIN"/>
    <property type="match status" value="1"/>
</dbReference>
<dbReference type="InterPro" id="IPR028094">
    <property type="entry name" value="RTC4_C"/>
</dbReference>
<gene>
    <name evidence="4" type="ORF">TRUGW13939_07649</name>
</gene>
<protein>
    <recommendedName>
        <fullName evidence="3">Restriction of telomere capping protein 4 C-terminal domain-containing protein</fullName>
    </recommendedName>
</protein>
<dbReference type="AlphaFoldDB" id="A0A7H8R293"/>
<evidence type="ECO:0000313" key="5">
    <source>
        <dbReference type="Proteomes" id="UP000509510"/>
    </source>
</evidence>
<keyword evidence="5" id="KW-1185">Reference proteome</keyword>
<dbReference type="OrthoDB" id="4357582at2759"/>
<dbReference type="InterPro" id="IPR013762">
    <property type="entry name" value="Integrase-like_cat_sf"/>
</dbReference>
<dbReference type="GO" id="GO:0006310">
    <property type="term" value="P:DNA recombination"/>
    <property type="evidence" value="ECO:0007669"/>
    <property type="project" value="UniProtKB-KW"/>
</dbReference>
<name>A0A7H8R293_TALRU</name>
<dbReference type="GeneID" id="55995139"/>
<evidence type="ECO:0000256" key="2">
    <source>
        <dbReference type="SAM" id="MobiDB-lite"/>
    </source>
</evidence>
<evidence type="ECO:0000256" key="1">
    <source>
        <dbReference type="ARBA" id="ARBA00023172"/>
    </source>
</evidence>
<dbReference type="PANTHER" id="PTHR37535:SF3">
    <property type="entry name" value="FLUG DOMAIN-CONTAINING PROTEIN"/>
    <property type="match status" value="1"/>
</dbReference>
<feature type="compositionally biased region" description="Polar residues" evidence="2">
    <location>
        <begin position="756"/>
        <end position="769"/>
    </location>
</feature>
<dbReference type="InterPro" id="IPR011010">
    <property type="entry name" value="DNA_brk_join_enz"/>
</dbReference>
<organism evidence="4 5">
    <name type="scientific">Talaromyces rugulosus</name>
    <name type="common">Penicillium rugulosum</name>
    <dbReference type="NCBI Taxonomy" id="121627"/>
    <lineage>
        <taxon>Eukaryota</taxon>
        <taxon>Fungi</taxon>
        <taxon>Dikarya</taxon>
        <taxon>Ascomycota</taxon>
        <taxon>Pezizomycotina</taxon>
        <taxon>Eurotiomycetes</taxon>
        <taxon>Eurotiomycetidae</taxon>
        <taxon>Eurotiales</taxon>
        <taxon>Trichocomaceae</taxon>
        <taxon>Talaromyces</taxon>
        <taxon>Talaromyces sect. Islandici</taxon>
    </lineage>
</organism>
<dbReference type="KEGG" id="trg:TRUGW13939_07649"/>
<feature type="region of interest" description="Disordered" evidence="2">
    <location>
        <begin position="736"/>
        <end position="815"/>
    </location>
</feature>
<reference evidence="5" key="1">
    <citation type="submission" date="2020-06" db="EMBL/GenBank/DDBJ databases">
        <title>A chromosome-scale genome assembly of Talaromyces rugulosus W13939.</title>
        <authorList>
            <person name="Wang B."/>
            <person name="Guo L."/>
            <person name="Ye K."/>
            <person name="Wang L."/>
        </authorList>
    </citation>
    <scope>NUCLEOTIDE SEQUENCE [LARGE SCALE GENOMIC DNA]</scope>
    <source>
        <strain evidence="5">W13939</strain>
    </source>
</reference>
<dbReference type="Gene3D" id="1.10.443.10">
    <property type="entry name" value="Intergrase catalytic core"/>
    <property type="match status" value="1"/>
</dbReference>
<evidence type="ECO:0000259" key="3">
    <source>
        <dbReference type="SMART" id="SM01312"/>
    </source>
</evidence>
<feature type="domain" description="Restriction of telomere capping protein 4 C-terminal" evidence="3">
    <location>
        <begin position="893"/>
        <end position="1009"/>
    </location>
</feature>
<dbReference type="SUPFAM" id="SSF56349">
    <property type="entry name" value="DNA breaking-rejoining enzymes"/>
    <property type="match status" value="1"/>
</dbReference>
<dbReference type="RefSeq" id="XP_035346680.1">
    <property type="nucleotide sequence ID" value="XM_035490787.1"/>
</dbReference>
<dbReference type="Proteomes" id="UP000509510">
    <property type="component" value="Chromosome IV"/>
</dbReference>